<keyword evidence="6" id="KW-1185">Reference proteome</keyword>
<evidence type="ECO:0000256" key="1">
    <source>
        <dbReference type="ARBA" id="ARBA00023015"/>
    </source>
</evidence>
<organism evidence="5 6">
    <name type="scientific">Roseimaritima ulvae</name>
    <dbReference type="NCBI Taxonomy" id="980254"/>
    <lineage>
        <taxon>Bacteria</taxon>
        <taxon>Pseudomonadati</taxon>
        <taxon>Planctomycetota</taxon>
        <taxon>Planctomycetia</taxon>
        <taxon>Pirellulales</taxon>
        <taxon>Pirellulaceae</taxon>
        <taxon>Roseimaritima</taxon>
    </lineage>
</organism>
<dbReference type="Gene3D" id="1.10.10.10">
    <property type="entry name" value="Winged helix-like DNA-binding domain superfamily/Winged helix DNA-binding domain"/>
    <property type="match status" value="1"/>
</dbReference>
<dbReference type="KEGG" id="rul:UC8_36220"/>
<dbReference type="InterPro" id="IPR007627">
    <property type="entry name" value="RNA_pol_sigma70_r2"/>
</dbReference>
<keyword evidence="2" id="KW-0731">Sigma factor</keyword>
<dbReference type="InterPro" id="IPR036388">
    <property type="entry name" value="WH-like_DNA-bd_sf"/>
</dbReference>
<evidence type="ECO:0000313" key="5">
    <source>
        <dbReference type="EMBL" id="QEG41597.1"/>
    </source>
</evidence>
<dbReference type="InterPro" id="IPR013325">
    <property type="entry name" value="RNA_pol_sigma_r2"/>
</dbReference>
<dbReference type="SUPFAM" id="SSF88946">
    <property type="entry name" value="Sigma2 domain of RNA polymerase sigma factors"/>
    <property type="match status" value="1"/>
</dbReference>
<protein>
    <submittedName>
        <fullName evidence="5">RNA polymerase sigma factor</fullName>
    </submittedName>
</protein>
<dbReference type="Proteomes" id="UP000325286">
    <property type="component" value="Chromosome"/>
</dbReference>
<keyword evidence="1" id="KW-0805">Transcription regulation</keyword>
<evidence type="ECO:0000313" key="6">
    <source>
        <dbReference type="Proteomes" id="UP000325286"/>
    </source>
</evidence>
<name>A0A5B9QR68_9BACT</name>
<dbReference type="PANTHER" id="PTHR43133">
    <property type="entry name" value="RNA POLYMERASE ECF-TYPE SIGMA FACTO"/>
    <property type="match status" value="1"/>
</dbReference>
<gene>
    <name evidence="5" type="ORF">UC8_36220</name>
</gene>
<accession>A0A5B9QR68</accession>
<dbReference type="InterPro" id="IPR039425">
    <property type="entry name" value="RNA_pol_sigma-70-like"/>
</dbReference>
<dbReference type="Gene3D" id="1.10.1740.10">
    <property type="match status" value="1"/>
</dbReference>
<evidence type="ECO:0000256" key="3">
    <source>
        <dbReference type="ARBA" id="ARBA00023163"/>
    </source>
</evidence>
<feature type="domain" description="RNA polymerase sigma-70 region 2" evidence="4">
    <location>
        <begin position="62"/>
        <end position="124"/>
    </location>
</feature>
<reference evidence="5 6" key="1">
    <citation type="submission" date="2019-08" db="EMBL/GenBank/DDBJ databases">
        <title>Deep-cultivation of Planctomycetes and their phenomic and genomic characterization uncovers novel biology.</title>
        <authorList>
            <person name="Wiegand S."/>
            <person name="Jogler M."/>
            <person name="Boedeker C."/>
            <person name="Pinto D."/>
            <person name="Vollmers J."/>
            <person name="Rivas-Marin E."/>
            <person name="Kohn T."/>
            <person name="Peeters S.H."/>
            <person name="Heuer A."/>
            <person name="Rast P."/>
            <person name="Oberbeckmann S."/>
            <person name="Bunk B."/>
            <person name="Jeske O."/>
            <person name="Meyerdierks A."/>
            <person name="Storesund J.E."/>
            <person name="Kallscheuer N."/>
            <person name="Luecker S."/>
            <person name="Lage O.M."/>
            <person name="Pohl T."/>
            <person name="Merkel B.J."/>
            <person name="Hornburger P."/>
            <person name="Mueller R.-W."/>
            <person name="Bruemmer F."/>
            <person name="Labrenz M."/>
            <person name="Spormann A.M."/>
            <person name="Op den Camp H."/>
            <person name="Overmann J."/>
            <person name="Amann R."/>
            <person name="Jetten M.S.M."/>
            <person name="Mascher T."/>
            <person name="Medema M.H."/>
            <person name="Devos D.P."/>
            <person name="Kaster A.-K."/>
            <person name="Ovreas L."/>
            <person name="Rohde M."/>
            <person name="Galperin M.Y."/>
            <person name="Jogler C."/>
        </authorList>
    </citation>
    <scope>NUCLEOTIDE SEQUENCE [LARGE SCALE GENOMIC DNA]</scope>
    <source>
        <strain evidence="5 6">UC8</strain>
    </source>
</reference>
<dbReference type="GO" id="GO:0006352">
    <property type="term" value="P:DNA-templated transcription initiation"/>
    <property type="evidence" value="ECO:0007669"/>
    <property type="project" value="InterPro"/>
</dbReference>
<dbReference type="PANTHER" id="PTHR43133:SF51">
    <property type="entry name" value="RNA POLYMERASE SIGMA FACTOR"/>
    <property type="match status" value="1"/>
</dbReference>
<dbReference type="Pfam" id="PF04542">
    <property type="entry name" value="Sigma70_r2"/>
    <property type="match status" value="1"/>
</dbReference>
<dbReference type="GO" id="GO:0016987">
    <property type="term" value="F:sigma factor activity"/>
    <property type="evidence" value="ECO:0007669"/>
    <property type="project" value="UniProtKB-KW"/>
</dbReference>
<evidence type="ECO:0000259" key="4">
    <source>
        <dbReference type="Pfam" id="PF04542"/>
    </source>
</evidence>
<keyword evidence="3" id="KW-0804">Transcription</keyword>
<dbReference type="NCBIfam" id="TIGR02937">
    <property type="entry name" value="sigma70-ECF"/>
    <property type="match status" value="1"/>
</dbReference>
<dbReference type="InterPro" id="IPR014284">
    <property type="entry name" value="RNA_pol_sigma-70_dom"/>
</dbReference>
<dbReference type="AlphaFoldDB" id="A0A5B9QR68"/>
<sequence length="261" mass="29755">MNWADCAVCFRHNVCMTIKNQMLPDKGRFATTRWSVVVSAGQPRSKDARQALATLCESYWYPLYAFARRSGNRHEDASDLVQAFFANLLETNGLQVAQPERGKFRAFLLGTLKNFAAKQWRSASTKKRGGEYRLLSIDYRVAEGRYLCEPQDDLTAEKIFERKWAMTVLHTAMAKLAAEQETAGKTPRFNGLKMYLGGDKTRVPYRELSQSLNMSEGAIKVAIHRLRTRYRELLRDEIADTVADPNDVDDELRSLFAALSR</sequence>
<dbReference type="RefSeq" id="WP_210421344.1">
    <property type="nucleotide sequence ID" value="NZ_CP042914.1"/>
</dbReference>
<dbReference type="EMBL" id="CP042914">
    <property type="protein sequence ID" value="QEG41597.1"/>
    <property type="molecule type" value="Genomic_DNA"/>
</dbReference>
<proteinExistence type="predicted"/>
<evidence type="ECO:0000256" key="2">
    <source>
        <dbReference type="ARBA" id="ARBA00023082"/>
    </source>
</evidence>